<dbReference type="InterPro" id="IPR026847">
    <property type="entry name" value="VPS13"/>
</dbReference>
<evidence type="ECO:0000313" key="6">
    <source>
        <dbReference type="EMBL" id="KAJ3639042.1"/>
    </source>
</evidence>
<feature type="coiled-coil region" evidence="3">
    <location>
        <begin position="100"/>
        <end position="130"/>
    </location>
</feature>
<gene>
    <name evidence="6" type="ORF">Zmor_012153</name>
</gene>
<accession>A0AA38HLZ1</accession>
<evidence type="ECO:0000256" key="2">
    <source>
        <dbReference type="ARBA" id="ARBA00022448"/>
    </source>
</evidence>
<evidence type="ECO:0000259" key="5">
    <source>
        <dbReference type="Pfam" id="PF12624"/>
    </source>
</evidence>
<protein>
    <recommendedName>
        <fullName evidence="5">Chorein N-terminal domain-containing protein</fullName>
    </recommendedName>
</protein>
<organism evidence="6 7">
    <name type="scientific">Zophobas morio</name>
    <dbReference type="NCBI Taxonomy" id="2755281"/>
    <lineage>
        <taxon>Eukaryota</taxon>
        <taxon>Metazoa</taxon>
        <taxon>Ecdysozoa</taxon>
        <taxon>Arthropoda</taxon>
        <taxon>Hexapoda</taxon>
        <taxon>Insecta</taxon>
        <taxon>Pterygota</taxon>
        <taxon>Neoptera</taxon>
        <taxon>Endopterygota</taxon>
        <taxon>Coleoptera</taxon>
        <taxon>Polyphaga</taxon>
        <taxon>Cucujiformia</taxon>
        <taxon>Tenebrionidae</taxon>
        <taxon>Zophobas</taxon>
    </lineage>
</organism>
<proteinExistence type="inferred from homology"/>
<dbReference type="InterPro" id="IPR026854">
    <property type="entry name" value="VPS13_N"/>
</dbReference>
<feature type="domain" description="Chorein N-terminal" evidence="5">
    <location>
        <begin position="1"/>
        <end position="246"/>
    </location>
</feature>
<keyword evidence="2" id="KW-0813">Transport</keyword>
<dbReference type="Proteomes" id="UP001168821">
    <property type="component" value="Unassembled WGS sequence"/>
</dbReference>
<name>A0AA38HLZ1_9CUCU</name>
<keyword evidence="3" id="KW-0175">Coiled coil</keyword>
<dbReference type="AlphaFoldDB" id="A0AA38HLZ1"/>
<evidence type="ECO:0000256" key="3">
    <source>
        <dbReference type="SAM" id="Coils"/>
    </source>
</evidence>
<reference evidence="6" key="1">
    <citation type="journal article" date="2023" name="G3 (Bethesda)">
        <title>Whole genome assemblies of Zophobas morio and Tenebrio molitor.</title>
        <authorList>
            <person name="Kaur S."/>
            <person name="Stinson S.A."/>
            <person name="diCenzo G.C."/>
        </authorList>
    </citation>
    <scope>NUCLEOTIDE SEQUENCE</scope>
    <source>
        <strain evidence="6">QUZm001</strain>
    </source>
</reference>
<sequence>MLESLAANLLNRYIGAYIENIDPEKLSIAAWKGEVSLTKVKLSKSALDKLDLPVEVTFGYLENLLLKIPWTNLGSSPVQLKIDSLFLVAKPKVEQEYDEDKEVEQEFRKKQKLLADFEQKKENLRKEKEAQPTDNDRDQPGGISLISKIINNIQVQICNVHIRYEDCSSLSEECVSAGITLENLSLRTTDSNWQEKFIDSIPAITYKLLTLDNFSLYMNNKALSVSTADADGFAESMKCMIASEKSQYCFESRKRVHYNWHGRPKRANTEGLGARIGATFFFGASQVEHEGPPGPEAAPAGLQATASASPHHHRGYVPYPPPSFH</sequence>
<dbReference type="EMBL" id="JALNTZ010000038">
    <property type="protein sequence ID" value="KAJ3639042.1"/>
    <property type="molecule type" value="Genomic_DNA"/>
</dbReference>
<dbReference type="PANTHER" id="PTHR16166">
    <property type="entry name" value="VACUOLAR PROTEIN SORTING-ASSOCIATED PROTEIN VPS13"/>
    <property type="match status" value="1"/>
</dbReference>
<evidence type="ECO:0000256" key="4">
    <source>
        <dbReference type="SAM" id="MobiDB-lite"/>
    </source>
</evidence>
<comment type="caution">
    <text evidence="6">The sequence shown here is derived from an EMBL/GenBank/DDBJ whole genome shotgun (WGS) entry which is preliminary data.</text>
</comment>
<dbReference type="PANTHER" id="PTHR16166:SF93">
    <property type="entry name" value="INTERMEMBRANE LIPID TRANSFER PROTEIN VPS13"/>
    <property type="match status" value="1"/>
</dbReference>
<dbReference type="GO" id="GO:0006623">
    <property type="term" value="P:protein targeting to vacuole"/>
    <property type="evidence" value="ECO:0007669"/>
    <property type="project" value="TreeGrafter"/>
</dbReference>
<dbReference type="Pfam" id="PF12624">
    <property type="entry name" value="VPS13_N"/>
    <property type="match status" value="1"/>
</dbReference>
<feature type="region of interest" description="Disordered" evidence="4">
    <location>
        <begin position="288"/>
        <end position="325"/>
    </location>
</feature>
<dbReference type="GO" id="GO:0045053">
    <property type="term" value="P:protein retention in Golgi apparatus"/>
    <property type="evidence" value="ECO:0007669"/>
    <property type="project" value="TreeGrafter"/>
</dbReference>
<comment type="similarity">
    <text evidence="1">Belongs to the VPS13 family.</text>
</comment>
<evidence type="ECO:0000256" key="1">
    <source>
        <dbReference type="ARBA" id="ARBA00006545"/>
    </source>
</evidence>
<evidence type="ECO:0000313" key="7">
    <source>
        <dbReference type="Proteomes" id="UP001168821"/>
    </source>
</evidence>
<keyword evidence="7" id="KW-1185">Reference proteome</keyword>